<evidence type="ECO:0000313" key="3">
    <source>
        <dbReference type="EMBL" id="CAL1375413.1"/>
    </source>
</evidence>
<keyword evidence="4" id="KW-1185">Reference proteome</keyword>
<proteinExistence type="predicted"/>
<evidence type="ECO:0000313" key="4">
    <source>
        <dbReference type="Proteomes" id="UP001497516"/>
    </source>
</evidence>
<dbReference type="Proteomes" id="UP001497516">
    <property type="component" value="Chromosome 3"/>
</dbReference>
<dbReference type="InterPro" id="IPR032872">
    <property type="entry name" value="WAK_assoc_C"/>
</dbReference>
<feature type="domain" description="Wall-associated receptor kinase C-terminal" evidence="2">
    <location>
        <begin position="80"/>
        <end position="151"/>
    </location>
</feature>
<name>A0AAV2DN78_9ROSI</name>
<sequence length="184" mass="20679">MRRLPNWLFFLCYPPRNTTLDPSFFDFAPDTQFALLYYYCPPPQADVRLPPSIGQFNYSSGPGGYFLPSEYLLGEFEDFVRSWSRSCVIIVRMSTDRTELGMPANQTEQGIRRRQRSGDYEDACRNCKGSGGKCGFDEMATRSFVCYCSDQAYASDCLSLASASPPEKALDELTYRGGGFDSTG</sequence>
<dbReference type="EMBL" id="OZ034816">
    <property type="protein sequence ID" value="CAL1375413.1"/>
    <property type="molecule type" value="Genomic_DNA"/>
</dbReference>
<dbReference type="Pfam" id="PF14380">
    <property type="entry name" value="WAK_assoc"/>
    <property type="match status" value="1"/>
</dbReference>
<organism evidence="3 4">
    <name type="scientific">Linum trigynum</name>
    <dbReference type="NCBI Taxonomy" id="586398"/>
    <lineage>
        <taxon>Eukaryota</taxon>
        <taxon>Viridiplantae</taxon>
        <taxon>Streptophyta</taxon>
        <taxon>Embryophyta</taxon>
        <taxon>Tracheophyta</taxon>
        <taxon>Spermatophyta</taxon>
        <taxon>Magnoliopsida</taxon>
        <taxon>eudicotyledons</taxon>
        <taxon>Gunneridae</taxon>
        <taxon>Pentapetalae</taxon>
        <taxon>rosids</taxon>
        <taxon>fabids</taxon>
        <taxon>Malpighiales</taxon>
        <taxon>Linaceae</taxon>
        <taxon>Linum</taxon>
    </lineage>
</organism>
<reference evidence="3 4" key="1">
    <citation type="submission" date="2024-04" db="EMBL/GenBank/DDBJ databases">
        <authorList>
            <person name="Fracassetti M."/>
        </authorList>
    </citation>
    <scope>NUCLEOTIDE SEQUENCE [LARGE SCALE GENOMIC DNA]</scope>
</reference>
<evidence type="ECO:0000256" key="1">
    <source>
        <dbReference type="ARBA" id="ARBA00023180"/>
    </source>
</evidence>
<gene>
    <name evidence="3" type="ORF">LTRI10_LOCUS17212</name>
</gene>
<evidence type="ECO:0000259" key="2">
    <source>
        <dbReference type="Pfam" id="PF14380"/>
    </source>
</evidence>
<keyword evidence="1" id="KW-0325">Glycoprotein</keyword>
<protein>
    <recommendedName>
        <fullName evidence="2">Wall-associated receptor kinase C-terminal domain-containing protein</fullName>
    </recommendedName>
</protein>
<dbReference type="AlphaFoldDB" id="A0AAV2DN78"/>
<accession>A0AAV2DN78</accession>